<feature type="domain" description="C2H2-type" evidence="13">
    <location>
        <begin position="248"/>
        <end position="276"/>
    </location>
</feature>
<evidence type="ECO:0000313" key="15">
    <source>
        <dbReference type="EMBL" id="CAH2096915.1"/>
    </source>
</evidence>
<feature type="domain" description="C2H2-type" evidence="13">
    <location>
        <begin position="276"/>
        <end position="304"/>
    </location>
</feature>
<evidence type="ECO:0000256" key="7">
    <source>
        <dbReference type="ARBA" id="ARBA00023015"/>
    </source>
</evidence>
<evidence type="ECO:0000256" key="12">
    <source>
        <dbReference type="PROSITE-ProRule" id="PRU01263"/>
    </source>
</evidence>
<feature type="domain" description="ZAD" evidence="14">
    <location>
        <begin position="40"/>
        <end position="112"/>
    </location>
</feature>
<evidence type="ECO:0000256" key="5">
    <source>
        <dbReference type="ARBA" id="ARBA00022771"/>
    </source>
</evidence>
<protein>
    <submittedName>
        <fullName evidence="15">Uncharacterized protein</fullName>
    </submittedName>
</protein>
<reference evidence="15" key="1">
    <citation type="submission" date="2022-03" db="EMBL/GenBank/DDBJ databases">
        <authorList>
            <person name="Tunstrom K."/>
        </authorList>
    </citation>
    <scope>NUCLEOTIDE SEQUENCE</scope>
</reference>
<dbReference type="PROSITE" id="PS50157">
    <property type="entry name" value="ZINC_FINGER_C2H2_2"/>
    <property type="match status" value="5"/>
</dbReference>
<evidence type="ECO:0000256" key="4">
    <source>
        <dbReference type="ARBA" id="ARBA00022737"/>
    </source>
</evidence>
<feature type="binding site" evidence="12">
    <location>
        <position position="45"/>
    </location>
    <ligand>
        <name>Zn(2+)</name>
        <dbReference type="ChEBI" id="CHEBI:29105"/>
    </ligand>
</feature>
<dbReference type="Gene3D" id="3.40.1800.20">
    <property type="match status" value="1"/>
</dbReference>
<keyword evidence="10" id="KW-0539">Nucleus</keyword>
<dbReference type="EMBL" id="CAKOGL010000017">
    <property type="protein sequence ID" value="CAH2096915.1"/>
    <property type="molecule type" value="Genomic_DNA"/>
</dbReference>
<feature type="domain" description="C2H2-type" evidence="13">
    <location>
        <begin position="220"/>
        <end position="247"/>
    </location>
</feature>
<evidence type="ECO:0000259" key="13">
    <source>
        <dbReference type="PROSITE" id="PS50157"/>
    </source>
</evidence>
<feature type="binding site" evidence="12">
    <location>
        <position position="42"/>
    </location>
    <ligand>
        <name>Zn(2+)</name>
        <dbReference type="ChEBI" id="CHEBI:29105"/>
    </ligand>
</feature>
<evidence type="ECO:0000256" key="3">
    <source>
        <dbReference type="ARBA" id="ARBA00022723"/>
    </source>
</evidence>
<evidence type="ECO:0000259" key="14">
    <source>
        <dbReference type="PROSITE" id="PS51915"/>
    </source>
</evidence>
<comment type="similarity">
    <text evidence="2">Belongs to the krueppel C2H2-type zinc-finger protein family.</text>
</comment>
<evidence type="ECO:0000256" key="6">
    <source>
        <dbReference type="ARBA" id="ARBA00022833"/>
    </source>
</evidence>
<dbReference type="InterPro" id="IPR013087">
    <property type="entry name" value="Znf_C2H2_type"/>
</dbReference>
<organism evidence="15 16">
    <name type="scientific">Euphydryas editha</name>
    <name type="common">Edith's checkerspot</name>
    <dbReference type="NCBI Taxonomy" id="104508"/>
    <lineage>
        <taxon>Eukaryota</taxon>
        <taxon>Metazoa</taxon>
        <taxon>Ecdysozoa</taxon>
        <taxon>Arthropoda</taxon>
        <taxon>Hexapoda</taxon>
        <taxon>Insecta</taxon>
        <taxon>Pterygota</taxon>
        <taxon>Neoptera</taxon>
        <taxon>Endopterygota</taxon>
        <taxon>Lepidoptera</taxon>
        <taxon>Glossata</taxon>
        <taxon>Ditrysia</taxon>
        <taxon>Papilionoidea</taxon>
        <taxon>Nymphalidae</taxon>
        <taxon>Nymphalinae</taxon>
        <taxon>Euphydryas</taxon>
    </lineage>
</organism>
<feature type="binding site" evidence="12">
    <location>
        <position position="85"/>
    </location>
    <ligand>
        <name>Zn(2+)</name>
        <dbReference type="ChEBI" id="CHEBI:29105"/>
    </ligand>
</feature>
<name>A0AAU9UGR8_EUPED</name>
<evidence type="ECO:0000256" key="1">
    <source>
        <dbReference type="ARBA" id="ARBA00004123"/>
    </source>
</evidence>
<dbReference type="PROSITE" id="PS51915">
    <property type="entry name" value="ZAD"/>
    <property type="match status" value="1"/>
</dbReference>
<sequence>MVTSYYIMKMAKNKDCINVDEYFDNLYNAPISKDTIKQNSKCRVCLKDGAVLIFGDENKCDITEALQIFADIELNEDDGFPKHLCRICYKFIKSAIMFRKIARKTNDTLKQQLITINNLEDVWNDPSNDTNSEKKSLEQGKQNISLKKLCEKEKIENETKNMKVQCQICKKIIKKSYYKIHMTMHDPDHHKFICDICGKTFRLRVGYHNHRLRHRNDYPFKCQLCPYKGRYSERLKSHMRTHSGEYRYMCTECPARFLFKGNLNTHILLKHKEPQFKCETCDKTFHTKLKLQIHHEADHLGIKNHVCNICGRAFGYRNAMMKHQRRVHKREKLRFSYNLSNKDNHDVI</sequence>
<keyword evidence="4" id="KW-0677">Repeat</keyword>
<feature type="domain" description="C2H2-type" evidence="13">
    <location>
        <begin position="305"/>
        <end position="333"/>
    </location>
</feature>
<evidence type="ECO:0000256" key="10">
    <source>
        <dbReference type="ARBA" id="ARBA00023242"/>
    </source>
</evidence>
<dbReference type="PROSITE" id="PS00028">
    <property type="entry name" value="ZINC_FINGER_C2H2_1"/>
    <property type="match status" value="4"/>
</dbReference>
<dbReference type="FunFam" id="3.30.160.60:FF:001370">
    <property type="entry name" value="Zinc finger protein"/>
    <property type="match status" value="1"/>
</dbReference>
<keyword evidence="3 12" id="KW-0479">Metal-binding</keyword>
<evidence type="ECO:0000256" key="9">
    <source>
        <dbReference type="ARBA" id="ARBA00023163"/>
    </source>
</evidence>
<proteinExistence type="inferred from homology"/>
<gene>
    <name evidence="15" type="ORF">EEDITHA_LOCUS12198</name>
</gene>
<evidence type="ECO:0000256" key="8">
    <source>
        <dbReference type="ARBA" id="ARBA00023125"/>
    </source>
</evidence>
<evidence type="ECO:0000256" key="11">
    <source>
        <dbReference type="PROSITE-ProRule" id="PRU00042"/>
    </source>
</evidence>
<dbReference type="InterPro" id="IPR036236">
    <property type="entry name" value="Znf_C2H2_sf"/>
</dbReference>
<dbReference type="GO" id="GO:0005634">
    <property type="term" value="C:nucleus"/>
    <property type="evidence" value="ECO:0007669"/>
    <property type="project" value="UniProtKB-SubCell"/>
</dbReference>
<dbReference type="Gene3D" id="3.30.160.60">
    <property type="entry name" value="Classic Zinc Finger"/>
    <property type="match status" value="4"/>
</dbReference>
<dbReference type="GO" id="GO:0003690">
    <property type="term" value="F:double-stranded DNA binding"/>
    <property type="evidence" value="ECO:0007669"/>
    <property type="project" value="UniProtKB-ARBA"/>
</dbReference>
<keyword evidence="8" id="KW-0238">DNA-binding</keyword>
<dbReference type="GO" id="GO:0008270">
    <property type="term" value="F:zinc ion binding"/>
    <property type="evidence" value="ECO:0007669"/>
    <property type="project" value="UniProtKB-UniRule"/>
</dbReference>
<keyword evidence="6 12" id="KW-0862">Zinc</keyword>
<evidence type="ECO:0000256" key="2">
    <source>
        <dbReference type="ARBA" id="ARBA00006991"/>
    </source>
</evidence>
<dbReference type="Pfam" id="PF07776">
    <property type="entry name" value="zf-AD"/>
    <property type="match status" value="1"/>
</dbReference>
<comment type="subcellular location">
    <subcellularLocation>
        <location evidence="1">Nucleus</location>
    </subcellularLocation>
</comment>
<keyword evidence="9" id="KW-0804">Transcription</keyword>
<dbReference type="InterPro" id="IPR012934">
    <property type="entry name" value="Znf_AD"/>
</dbReference>
<dbReference type="PANTHER" id="PTHR24406">
    <property type="entry name" value="TRANSCRIPTIONAL REPRESSOR CTCFL-RELATED"/>
    <property type="match status" value="1"/>
</dbReference>
<dbReference type="AlphaFoldDB" id="A0AAU9UGR8"/>
<feature type="binding site" evidence="12">
    <location>
        <position position="88"/>
    </location>
    <ligand>
        <name>Zn(2+)</name>
        <dbReference type="ChEBI" id="CHEBI:29105"/>
    </ligand>
</feature>
<dbReference type="SMART" id="SM00868">
    <property type="entry name" value="zf-AD"/>
    <property type="match status" value="1"/>
</dbReference>
<dbReference type="SMART" id="SM00355">
    <property type="entry name" value="ZnF_C2H2"/>
    <property type="match status" value="6"/>
</dbReference>
<comment type="caution">
    <text evidence="15">The sequence shown here is derived from an EMBL/GenBank/DDBJ whole genome shotgun (WGS) entry which is preliminary data.</text>
</comment>
<dbReference type="SUPFAM" id="SSF57716">
    <property type="entry name" value="Glucocorticoid receptor-like (DNA-binding domain)"/>
    <property type="match status" value="1"/>
</dbReference>
<dbReference type="Proteomes" id="UP001153954">
    <property type="component" value="Unassembled WGS sequence"/>
</dbReference>
<evidence type="ECO:0000313" key="16">
    <source>
        <dbReference type="Proteomes" id="UP001153954"/>
    </source>
</evidence>
<accession>A0AAU9UGR8</accession>
<dbReference type="SUPFAM" id="SSF57667">
    <property type="entry name" value="beta-beta-alpha zinc fingers"/>
    <property type="match status" value="3"/>
</dbReference>
<keyword evidence="7" id="KW-0805">Transcription regulation</keyword>
<feature type="domain" description="C2H2-type" evidence="13">
    <location>
        <begin position="192"/>
        <end position="219"/>
    </location>
</feature>
<keyword evidence="16" id="KW-1185">Reference proteome</keyword>
<dbReference type="InterPro" id="IPR050888">
    <property type="entry name" value="ZnF_C2H2-type_TF"/>
</dbReference>
<keyword evidence="5 11" id="KW-0863">Zinc-finger</keyword>
<dbReference type="Pfam" id="PF00096">
    <property type="entry name" value="zf-C2H2"/>
    <property type="match status" value="2"/>
</dbReference>